<organism evidence="2 3">
    <name type="scientific">Grifola frondosa</name>
    <name type="common">Maitake</name>
    <name type="synonym">Polyporus frondosus</name>
    <dbReference type="NCBI Taxonomy" id="5627"/>
    <lineage>
        <taxon>Eukaryota</taxon>
        <taxon>Fungi</taxon>
        <taxon>Dikarya</taxon>
        <taxon>Basidiomycota</taxon>
        <taxon>Agaricomycotina</taxon>
        <taxon>Agaricomycetes</taxon>
        <taxon>Polyporales</taxon>
        <taxon>Grifolaceae</taxon>
        <taxon>Grifola</taxon>
    </lineage>
</organism>
<evidence type="ECO:0000313" key="2">
    <source>
        <dbReference type="EMBL" id="OBZ65367.1"/>
    </source>
</evidence>
<evidence type="ECO:0000256" key="1">
    <source>
        <dbReference type="SAM" id="MobiDB-lite"/>
    </source>
</evidence>
<proteinExistence type="predicted"/>
<keyword evidence="3" id="KW-1185">Reference proteome</keyword>
<accession>A0A1C7LN47</accession>
<dbReference type="AlphaFoldDB" id="A0A1C7LN47"/>
<sequence length="122" mass="13528">MRCTARAPSCQRRPPFPTPSADPAVLHTSILGSLPVSMLHLRALVALATRTRASSSADMDRQLLAHLAPAEGEPTRRDRAAHARRLRSVPPSVLPVPSHRCCRRTRVRHSRDYRDIDVVRAA</sequence>
<comment type="caution">
    <text evidence="2">The sequence shown here is derived from an EMBL/GenBank/DDBJ whole genome shotgun (WGS) entry which is preliminary data.</text>
</comment>
<protein>
    <submittedName>
        <fullName evidence="2">Uncharacterized protein</fullName>
    </submittedName>
</protein>
<evidence type="ECO:0000313" key="3">
    <source>
        <dbReference type="Proteomes" id="UP000092993"/>
    </source>
</evidence>
<gene>
    <name evidence="2" type="ORF">A0H81_14655</name>
</gene>
<feature type="region of interest" description="Disordered" evidence="1">
    <location>
        <begin position="66"/>
        <end position="86"/>
    </location>
</feature>
<reference evidence="2 3" key="1">
    <citation type="submission" date="2016-03" db="EMBL/GenBank/DDBJ databases">
        <title>Whole genome sequencing of Grifola frondosa 9006-11.</title>
        <authorList>
            <person name="Min B."/>
            <person name="Park H."/>
            <person name="Kim J.-G."/>
            <person name="Cho H."/>
            <person name="Oh Y.-L."/>
            <person name="Kong W.-S."/>
            <person name="Choi I.-G."/>
        </authorList>
    </citation>
    <scope>NUCLEOTIDE SEQUENCE [LARGE SCALE GENOMIC DNA]</scope>
    <source>
        <strain evidence="2 3">9006-11</strain>
    </source>
</reference>
<name>A0A1C7LN47_GRIFR</name>
<dbReference type="Proteomes" id="UP000092993">
    <property type="component" value="Unassembled WGS sequence"/>
</dbReference>
<dbReference type="EMBL" id="LUGG01000045">
    <property type="protein sequence ID" value="OBZ65367.1"/>
    <property type="molecule type" value="Genomic_DNA"/>
</dbReference>
<feature type="region of interest" description="Disordered" evidence="1">
    <location>
        <begin position="1"/>
        <end position="22"/>
    </location>
</feature>